<proteinExistence type="predicted"/>
<reference evidence="2 3" key="1">
    <citation type="submission" date="2018-10" db="EMBL/GenBank/DDBJ databases">
        <authorList>
            <person name="Criscuolo A."/>
        </authorList>
    </citation>
    <scope>NUCLEOTIDE SEQUENCE [LARGE SCALE GENOMIC DNA]</scope>
    <source>
        <strain evidence="2">DnA1</strain>
    </source>
</reference>
<keyword evidence="3" id="KW-1185">Reference proteome</keyword>
<dbReference type="RefSeq" id="WP_124081122.1">
    <property type="nucleotide sequence ID" value="NZ_UWPJ01000027.1"/>
</dbReference>
<evidence type="ECO:0000313" key="2">
    <source>
        <dbReference type="EMBL" id="VCU71525.1"/>
    </source>
</evidence>
<gene>
    <name evidence="2" type="ORF">PIGHUM_03610</name>
</gene>
<dbReference type="EMBL" id="UWPJ01000027">
    <property type="protein sequence ID" value="VCU71525.1"/>
    <property type="molecule type" value="Genomic_DNA"/>
</dbReference>
<protein>
    <recommendedName>
        <fullName evidence="1">Glyoxalase-related protein domain-containing protein</fullName>
    </recommendedName>
</protein>
<accession>A0A3P4B8P3</accession>
<dbReference type="InterPro" id="IPR045517">
    <property type="entry name" value="Glyoxalase_8"/>
</dbReference>
<sequence length="544" mass="59566">MARPFSSSAESSATILVRYLADRVVTLDLGTAARILDAADLQRTTNMKRRARSLKDALATAHIELKHTHVLELVAKLEGYASWMRAKVASIQHTDCVYLLQTTIEGVVQGGELLDSVADAASAMLRKAIDLIPTRAEPAFCALKRTPQSVLLEVSQANGPWFSIAIVAMTKHHAGTPGWIVATSFDETQLRRALARIVDNIEQARPGTLVIHGALSERLGPCNYAVWKLTSLTGSLQRIITDERELFLMLDSIACTSVEQVHGAPRFVGANDSFDVERVWIDSAGADSQADVYTLEEARQELRRFLRWRHALPGSVTSAFQSIAQGSDAKDWVVKVDYEKLNTQLQQREMSIAELARTVGVSYRDIFRLRDYEMADAELVLKMAAALALTPAGLLKETQETLAFEVENGERLLRMATGAQSYGSVIGDSVSPALLPDVRVQLQNCIDLLEILAMRADMEGGNTGRSEIALVQSLDDILNDMRQAGLFLIAGRDIRFVNLSHDAEGKQQFVPLNTLILSVDHRDATTLALWQPAGSGGKPAAAHS</sequence>
<organism evidence="2 3">
    <name type="scientific">Pigmentiphaga humi</name>
    <dbReference type="NCBI Taxonomy" id="2478468"/>
    <lineage>
        <taxon>Bacteria</taxon>
        <taxon>Pseudomonadati</taxon>
        <taxon>Pseudomonadota</taxon>
        <taxon>Betaproteobacteria</taxon>
        <taxon>Burkholderiales</taxon>
        <taxon>Alcaligenaceae</taxon>
        <taxon>Pigmentiphaga</taxon>
    </lineage>
</organism>
<dbReference type="Pfam" id="PF20066">
    <property type="entry name" value="Glyoxalase_8"/>
    <property type="match status" value="1"/>
</dbReference>
<dbReference type="Proteomes" id="UP000277294">
    <property type="component" value="Unassembled WGS sequence"/>
</dbReference>
<evidence type="ECO:0000313" key="3">
    <source>
        <dbReference type="Proteomes" id="UP000277294"/>
    </source>
</evidence>
<feature type="domain" description="Glyoxalase-related protein" evidence="1">
    <location>
        <begin position="40"/>
        <end position="90"/>
    </location>
</feature>
<name>A0A3P4B8P3_9BURK</name>
<dbReference type="AlphaFoldDB" id="A0A3P4B8P3"/>
<evidence type="ECO:0000259" key="1">
    <source>
        <dbReference type="Pfam" id="PF20066"/>
    </source>
</evidence>